<dbReference type="InterPro" id="IPR053225">
    <property type="entry name" value="Acyl-CoA_N-acyltransferase"/>
</dbReference>
<sequence length="284" mass="33225">MTTDTLVPIPIEDWEELRDLYQHNWPHNEPTYNLIQNYIDWHRIDRKLKDFAIYSLNGTWRQNGTFVLEDRYLLFFYSLDDTNDTVRRALDLVDWDFSWQISAYHDTHREAMLEIIQKHNLELLFDIPTETRYLRKEAALQFTIDVPPGTCLRPLSGEDAVKANSLWPHRAKGSEFLLKRLALWNASVGLFDQTTNEMLAWCFRLTPGAHGALEVPVEHRRKGYGTLVTKAMAVKLAEMGCDSYGFILKRNTASIDMFRKLGFENTGSMYWTRNVARKLVEWDG</sequence>
<dbReference type="VEuPathDB" id="VectorBase:AALB20_027173"/>
<dbReference type="PROSITE" id="PS51186">
    <property type="entry name" value="GNAT"/>
    <property type="match status" value="1"/>
</dbReference>
<dbReference type="VEuPathDB" id="VectorBase:AALB016105"/>
<dbReference type="GO" id="GO:0016747">
    <property type="term" value="F:acyltransferase activity, transferring groups other than amino-acyl groups"/>
    <property type="evidence" value="ECO:0007669"/>
    <property type="project" value="InterPro"/>
</dbReference>
<dbReference type="InterPro" id="IPR013653">
    <property type="entry name" value="GCN5-like_dom"/>
</dbReference>
<dbReference type="AlphaFoldDB" id="A0A3F2YQ82"/>
<dbReference type="PANTHER" id="PTHR20958">
    <property type="entry name" value="GLYCINE N-ACYLTRANSFERASE-LIKE PROTEIN"/>
    <property type="match status" value="1"/>
</dbReference>
<proteinExistence type="predicted"/>
<keyword evidence="2" id="KW-1185">Reference proteome</keyword>
<dbReference type="InterPro" id="IPR000182">
    <property type="entry name" value="GNAT_dom"/>
</dbReference>
<dbReference type="Proteomes" id="UP000069272">
    <property type="component" value="Chromosome 2L"/>
</dbReference>
<dbReference type="InterPro" id="IPR041506">
    <property type="entry name" value="DUF5645"/>
</dbReference>
<protein>
    <submittedName>
        <fullName evidence="1">Uncharacterized protein</fullName>
    </submittedName>
</protein>
<dbReference type="GeneID" id="118459303"/>
<dbReference type="Gene3D" id="3.40.630.30">
    <property type="match status" value="2"/>
</dbReference>
<evidence type="ECO:0000313" key="1">
    <source>
        <dbReference type="EnsemblMetazoa" id="AALB016105-PA"/>
    </source>
</evidence>
<dbReference type="SUPFAM" id="SSF55729">
    <property type="entry name" value="Acyl-CoA N-acyltransferases (Nat)"/>
    <property type="match status" value="1"/>
</dbReference>
<accession>A0A3F2YQ82</accession>
<evidence type="ECO:0000313" key="2">
    <source>
        <dbReference type="Proteomes" id="UP000069272"/>
    </source>
</evidence>
<dbReference type="EnsemblMetazoa" id="AALB016105-RA">
    <property type="protein sequence ID" value="AALB016105-PA"/>
    <property type="gene ID" value="AALB016105"/>
</dbReference>
<dbReference type="InterPro" id="IPR016181">
    <property type="entry name" value="Acyl_CoA_acyltransferase"/>
</dbReference>
<organism evidence="1 2">
    <name type="scientific">Anopheles albimanus</name>
    <name type="common">New world malaria mosquito</name>
    <dbReference type="NCBI Taxonomy" id="7167"/>
    <lineage>
        <taxon>Eukaryota</taxon>
        <taxon>Metazoa</taxon>
        <taxon>Ecdysozoa</taxon>
        <taxon>Arthropoda</taxon>
        <taxon>Hexapoda</taxon>
        <taxon>Insecta</taxon>
        <taxon>Pterygota</taxon>
        <taxon>Neoptera</taxon>
        <taxon>Endopterygota</taxon>
        <taxon>Diptera</taxon>
        <taxon>Nematocera</taxon>
        <taxon>Culicoidea</taxon>
        <taxon>Culicidae</taxon>
        <taxon>Anophelinae</taxon>
        <taxon>Anopheles</taxon>
    </lineage>
</organism>
<dbReference type="Pfam" id="PF08445">
    <property type="entry name" value="FR47"/>
    <property type="match status" value="1"/>
</dbReference>
<dbReference type="Pfam" id="PF18713">
    <property type="entry name" value="DUF5645"/>
    <property type="match status" value="1"/>
</dbReference>
<dbReference type="PANTHER" id="PTHR20958:SF10">
    <property type="entry name" value="GH05617P-RELATED"/>
    <property type="match status" value="1"/>
</dbReference>
<reference evidence="1 2" key="1">
    <citation type="journal article" date="2017" name="G3 (Bethesda)">
        <title>The Physical Genome Mapping of Anopheles albimanus Corrected Scaffold Misassemblies and Identified Interarm Rearrangements in Genus Anopheles.</title>
        <authorList>
            <person name="Artemov G.N."/>
            <person name="Peery A.N."/>
            <person name="Jiang X."/>
            <person name="Tu Z."/>
            <person name="Stegniy V.N."/>
            <person name="Sharakhova M.V."/>
            <person name="Sharakhov I.V."/>
        </authorList>
    </citation>
    <scope>NUCLEOTIDE SEQUENCE [LARGE SCALE GENOMIC DNA]</scope>
    <source>
        <strain evidence="1 2">ALBI9_A</strain>
    </source>
</reference>
<reference evidence="1" key="2">
    <citation type="submission" date="2022-08" db="UniProtKB">
        <authorList>
            <consortium name="EnsemblMetazoa"/>
        </authorList>
    </citation>
    <scope>IDENTIFICATION</scope>
    <source>
        <strain evidence="1">STECLA/ALBI9_A</strain>
    </source>
</reference>
<name>A0A3F2YQ82_ANOAL</name>
<dbReference type="OrthoDB" id="61870at2759"/>
<dbReference type="STRING" id="7167.A0A3F2YQ82"/>
<dbReference type="RefSeq" id="XP_035778444.1">
    <property type="nucleotide sequence ID" value="XM_035922551.1"/>
</dbReference>
<dbReference type="KEGG" id="aali:118459303"/>